<dbReference type="AlphaFoldDB" id="A0AAV9RLX5"/>
<evidence type="ECO:0000313" key="2">
    <source>
        <dbReference type="Proteomes" id="UP001311232"/>
    </source>
</evidence>
<comment type="caution">
    <text evidence="1">The sequence shown here is derived from an EMBL/GenBank/DDBJ whole genome shotgun (WGS) entry which is preliminary data.</text>
</comment>
<reference evidence="1 2" key="1">
    <citation type="submission" date="2021-06" db="EMBL/GenBank/DDBJ databases">
        <authorList>
            <person name="Palmer J.M."/>
        </authorList>
    </citation>
    <scope>NUCLEOTIDE SEQUENCE [LARGE SCALE GENOMIC DNA]</scope>
    <source>
        <strain evidence="1 2">MEX-2019</strain>
        <tissue evidence="1">Muscle</tissue>
    </source>
</reference>
<dbReference type="Proteomes" id="UP001311232">
    <property type="component" value="Unassembled WGS sequence"/>
</dbReference>
<dbReference type="EMBL" id="JAHHUM010001706">
    <property type="protein sequence ID" value="KAK5610049.1"/>
    <property type="molecule type" value="Genomic_DNA"/>
</dbReference>
<feature type="non-terminal residue" evidence="1">
    <location>
        <position position="85"/>
    </location>
</feature>
<proteinExistence type="predicted"/>
<organism evidence="1 2">
    <name type="scientific">Crenichthys baileyi</name>
    <name type="common">White River springfish</name>
    <dbReference type="NCBI Taxonomy" id="28760"/>
    <lineage>
        <taxon>Eukaryota</taxon>
        <taxon>Metazoa</taxon>
        <taxon>Chordata</taxon>
        <taxon>Craniata</taxon>
        <taxon>Vertebrata</taxon>
        <taxon>Euteleostomi</taxon>
        <taxon>Actinopterygii</taxon>
        <taxon>Neopterygii</taxon>
        <taxon>Teleostei</taxon>
        <taxon>Neoteleostei</taxon>
        <taxon>Acanthomorphata</taxon>
        <taxon>Ovalentaria</taxon>
        <taxon>Atherinomorphae</taxon>
        <taxon>Cyprinodontiformes</taxon>
        <taxon>Goodeidae</taxon>
        <taxon>Crenichthys</taxon>
    </lineage>
</organism>
<name>A0AAV9RLX5_9TELE</name>
<keyword evidence="2" id="KW-1185">Reference proteome</keyword>
<dbReference type="PANTHER" id="PTHR24401">
    <property type="entry name" value="SI:CH211-243P7.3-RELATED"/>
    <property type="match status" value="1"/>
</dbReference>
<evidence type="ECO:0000313" key="1">
    <source>
        <dbReference type="EMBL" id="KAK5610049.1"/>
    </source>
</evidence>
<accession>A0AAV9RLX5</accession>
<protein>
    <submittedName>
        <fullName evidence="1">Uncharacterized protein</fullName>
    </submittedName>
</protein>
<sequence>MSVLTCSEGSEGLGPMAAGLMGRYRVAEVPPPVLMYVDHDCWQPRRRVPDSCPEWGNLVVRLDIWHLMRRFACGVTSESHELYPT</sequence>
<gene>
    <name evidence="1" type="ORF">CRENBAI_013628</name>
</gene>
<dbReference type="PANTHER" id="PTHR24401:SF29">
    <property type="entry name" value="SI:CH211-243P7.3-RELATED"/>
    <property type="match status" value="1"/>
</dbReference>